<keyword evidence="1" id="KW-0732">Signal</keyword>
<dbReference type="AlphaFoldDB" id="A0A9N8DU97"/>
<sequence length="290" mass="31548">MRIQAASLCFLLAGVGTTAFQTTGPTTPRFGTRINAVDDPNQVEDDTSNTRRKLFLAGGSFASQMALLPVFTALADEGEGDMTTQLFNPDGSLKGEVEEAKFRSVSIAWDGPSEKYFVNVDGANSAGTNSGSEVRLSYKVPEKWQQKDDGYFDKSTTNLAKACQRIFVYRAPGKVTPDRLAKAATIGIADALYVTDDLKELKGADLLSGRSRKQGDIKFYDFDMALAPKTCGDSKENLGLGFCPFESIYLLSAAVLDDALYVLALECDKSEWKVANSDLKRVRSSFAFDV</sequence>
<evidence type="ECO:0000313" key="3">
    <source>
        <dbReference type="Proteomes" id="UP001153069"/>
    </source>
</evidence>
<protein>
    <submittedName>
        <fullName evidence="2">PsbP</fullName>
    </submittedName>
</protein>
<dbReference type="OrthoDB" id="45040at2759"/>
<feature type="chain" id="PRO_5040132870" evidence="1">
    <location>
        <begin position="20"/>
        <end position="290"/>
    </location>
</feature>
<evidence type="ECO:0000313" key="2">
    <source>
        <dbReference type="EMBL" id="CAB9508792.1"/>
    </source>
</evidence>
<accession>A0A9N8DU97</accession>
<keyword evidence="3" id="KW-1185">Reference proteome</keyword>
<comment type="caution">
    <text evidence="2">The sequence shown here is derived from an EMBL/GenBank/DDBJ whole genome shotgun (WGS) entry which is preliminary data.</text>
</comment>
<gene>
    <name evidence="2" type="ORF">SEMRO_361_G126430.1</name>
</gene>
<name>A0A9N8DU97_9STRA</name>
<feature type="signal peptide" evidence="1">
    <location>
        <begin position="1"/>
        <end position="19"/>
    </location>
</feature>
<evidence type="ECO:0000256" key="1">
    <source>
        <dbReference type="SAM" id="SignalP"/>
    </source>
</evidence>
<reference evidence="2" key="1">
    <citation type="submission" date="2020-06" db="EMBL/GenBank/DDBJ databases">
        <authorList>
            <consortium name="Plant Systems Biology data submission"/>
        </authorList>
    </citation>
    <scope>NUCLEOTIDE SEQUENCE</scope>
    <source>
        <strain evidence="2">D6</strain>
    </source>
</reference>
<dbReference type="EMBL" id="CAICTM010000360">
    <property type="protein sequence ID" value="CAB9508792.1"/>
    <property type="molecule type" value="Genomic_DNA"/>
</dbReference>
<organism evidence="2 3">
    <name type="scientific">Seminavis robusta</name>
    <dbReference type="NCBI Taxonomy" id="568900"/>
    <lineage>
        <taxon>Eukaryota</taxon>
        <taxon>Sar</taxon>
        <taxon>Stramenopiles</taxon>
        <taxon>Ochrophyta</taxon>
        <taxon>Bacillariophyta</taxon>
        <taxon>Bacillariophyceae</taxon>
        <taxon>Bacillariophycidae</taxon>
        <taxon>Naviculales</taxon>
        <taxon>Naviculaceae</taxon>
        <taxon>Seminavis</taxon>
    </lineage>
</organism>
<dbReference type="Gene3D" id="3.40.1000.10">
    <property type="entry name" value="Mog1/PsbP, alpha/beta/alpha sandwich"/>
    <property type="match status" value="1"/>
</dbReference>
<dbReference type="Proteomes" id="UP001153069">
    <property type="component" value="Unassembled WGS sequence"/>
</dbReference>
<proteinExistence type="predicted"/>